<dbReference type="KEGG" id="aant:HUK68_11920"/>
<organism evidence="1 2">
    <name type="scientific">Comamonas antarctica</name>
    <dbReference type="NCBI Taxonomy" id="2743470"/>
    <lineage>
        <taxon>Bacteria</taxon>
        <taxon>Pseudomonadati</taxon>
        <taxon>Pseudomonadota</taxon>
        <taxon>Betaproteobacteria</taxon>
        <taxon>Burkholderiales</taxon>
        <taxon>Comamonadaceae</taxon>
        <taxon>Comamonas</taxon>
    </lineage>
</organism>
<name>A0A6N1X2K2_9BURK</name>
<keyword evidence="2" id="KW-1185">Reference proteome</keyword>
<protein>
    <submittedName>
        <fullName evidence="1">Uncharacterized protein</fullName>
    </submittedName>
</protein>
<dbReference type="RefSeq" id="WP_175504343.1">
    <property type="nucleotide sequence ID" value="NZ_CP054840.1"/>
</dbReference>
<sequence length="57" mass="6027">MSPCLEALKPLVAGQEPMVDADRAQEEAERELELEHGMRALIAGALLPSGESAAARP</sequence>
<reference evidence="1 2" key="1">
    <citation type="submission" date="2020-06" db="EMBL/GenBank/DDBJ databases">
        <title>Acidovorax antarctica sp. nov., isolated from Corinth ice sheet soil, Antarctic Fields Peninsula.</title>
        <authorList>
            <person name="Xu Q."/>
            <person name="Peng F."/>
        </authorList>
    </citation>
    <scope>NUCLEOTIDE SEQUENCE [LARGE SCALE GENOMIC DNA]</scope>
    <source>
        <strain evidence="1 2">16-35-5</strain>
    </source>
</reference>
<dbReference type="EMBL" id="CP054840">
    <property type="protein sequence ID" value="QKV53537.1"/>
    <property type="molecule type" value="Genomic_DNA"/>
</dbReference>
<evidence type="ECO:0000313" key="1">
    <source>
        <dbReference type="EMBL" id="QKV53537.1"/>
    </source>
</evidence>
<accession>A0A6N1X2K2</accession>
<evidence type="ECO:0000313" key="2">
    <source>
        <dbReference type="Proteomes" id="UP000509579"/>
    </source>
</evidence>
<dbReference type="Proteomes" id="UP000509579">
    <property type="component" value="Chromosome"/>
</dbReference>
<gene>
    <name evidence="1" type="ORF">HUK68_11920</name>
</gene>
<proteinExistence type="predicted"/>
<dbReference type="AlphaFoldDB" id="A0A6N1X2K2"/>